<dbReference type="CDD" id="cd00555">
    <property type="entry name" value="Maf"/>
    <property type="match status" value="1"/>
</dbReference>
<comment type="function">
    <text evidence="5">Nucleoside triphosphate pyrophosphatase that hydrolyzes 7-methyl-GTP (m(7)GTP). May have a dual role in cell division arrest and in preventing the incorporation of modified nucleotides into cellular nucleic acids.</text>
</comment>
<comment type="similarity">
    <text evidence="5">Belongs to the Maf family. YceF subfamily.</text>
</comment>
<dbReference type="Pfam" id="PF02545">
    <property type="entry name" value="Maf"/>
    <property type="match status" value="1"/>
</dbReference>
<dbReference type="NCBIfam" id="TIGR00172">
    <property type="entry name" value="maf"/>
    <property type="match status" value="1"/>
</dbReference>
<dbReference type="GO" id="GO:0009117">
    <property type="term" value="P:nucleotide metabolic process"/>
    <property type="evidence" value="ECO:0007669"/>
    <property type="project" value="UniProtKB-KW"/>
</dbReference>
<dbReference type="GO" id="GO:0047429">
    <property type="term" value="F:nucleoside triphosphate diphosphatase activity"/>
    <property type="evidence" value="ECO:0007669"/>
    <property type="project" value="InterPro"/>
</dbReference>
<feature type="active site" description="Proton acceptor" evidence="5">
    <location>
        <position position="72"/>
    </location>
</feature>
<comment type="caution">
    <text evidence="5">Lacks conserved residue(s) required for the propagation of feature annotation.</text>
</comment>
<dbReference type="PANTHER" id="PTHR43213">
    <property type="entry name" value="BIFUNCTIONAL DTTP/UTP PYROPHOSPHATASE/METHYLTRANSFERASE PROTEIN-RELATED"/>
    <property type="match status" value="1"/>
</dbReference>
<gene>
    <name evidence="6" type="primary">yceF</name>
    <name evidence="6" type="ORF">Pla163_05010</name>
</gene>
<evidence type="ECO:0000256" key="1">
    <source>
        <dbReference type="ARBA" id="ARBA00004496"/>
    </source>
</evidence>
<dbReference type="RefSeq" id="WP_145183027.1">
    <property type="nucleotide sequence ID" value="NZ_CP036290.1"/>
</dbReference>
<feature type="site" description="Important for substrate specificity" evidence="5">
    <location>
        <position position="11"/>
    </location>
</feature>
<keyword evidence="4 5" id="KW-0546">Nucleotide metabolism</keyword>
<organism evidence="6 7">
    <name type="scientific">Rohdeia mirabilis</name>
    <dbReference type="NCBI Taxonomy" id="2528008"/>
    <lineage>
        <taxon>Bacteria</taxon>
        <taxon>Pseudomonadati</taxon>
        <taxon>Planctomycetota</taxon>
        <taxon>Planctomycetia</taxon>
        <taxon>Planctomycetia incertae sedis</taxon>
        <taxon>Rohdeia</taxon>
    </lineage>
</organism>
<keyword evidence="3 5" id="KW-0378">Hydrolase</keyword>
<dbReference type="AlphaFoldDB" id="A0A518CVZ3"/>
<comment type="cofactor">
    <cofactor evidence="5">
        <name>a divalent metal cation</name>
        <dbReference type="ChEBI" id="CHEBI:60240"/>
    </cofactor>
</comment>
<sequence>MRLVLASTSTYRRDLLARLGLAFEQRAPDVDEEAWKAKGAGPRELARQLAAAKARAVADALGDAEAVVIGSDQVCAVGDRVLGKPGDAAGALEQLRTLRGRSHEILTAVCVVGPGGDWEHTDVARLFVRDLDDAALERYVAADEPYDCAGSYKLEARGIALFEAIECADHTAIVGLPLMALAGDLARRGFRLP</sequence>
<dbReference type="InterPro" id="IPR029001">
    <property type="entry name" value="ITPase-like_fam"/>
</dbReference>
<keyword evidence="2 5" id="KW-0963">Cytoplasm</keyword>
<protein>
    <recommendedName>
        <fullName evidence="5">7-methyl-GTP pyrophosphatase</fullName>
        <shortName evidence="5">m(7)GTP pyrophosphatase</shortName>
        <ecNumber evidence="5">3.6.1.-</ecNumber>
    </recommendedName>
</protein>
<dbReference type="PIRSF" id="PIRSF006305">
    <property type="entry name" value="Maf"/>
    <property type="match status" value="1"/>
</dbReference>
<evidence type="ECO:0000313" key="6">
    <source>
        <dbReference type="EMBL" id="QDU83402.1"/>
    </source>
</evidence>
<proteinExistence type="inferred from homology"/>
<dbReference type="Proteomes" id="UP000319342">
    <property type="component" value="Chromosome"/>
</dbReference>
<evidence type="ECO:0000256" key="3">
    <source>
        <dbReference type="ARBA" id="ARBA00022801"/>
    </source>
</evidence>
<comment type="subcellular location">
    <subcellularLocation>
        <location evidence="1 5">Cytoplasm</location>
    </subcellularLocation>
</comment>
<dbReference type="HAMAP" id="MF_00528">
    <property type="entry name" value="Maf"/>
    <property type="match status" value="1"/>
</dbReference>
<dbReference type="SUPFAM" id="SSF52972">
    <property type="entry name" value="ITPase-like"/>
    <property type="match status" value="1"/>
</dbReference>
<dbReference type="InterPro" id="IPR003697">
    <property type="entry name" value="Maf-like"/>
</dbReference>
<reference evidence="6 7" key="1">
    <citation type="submission" date="2019-02" db="EMBL/GenBank/DDBJ databases">
        <title>Deep-cultivation of Planctomycetes and their phenomic and genomic characterization uncovers novel biology.</title>
        <authorList>
            <person name="Wiegand S."/>
            <person name="Jogler M."/>
            <person name="Boedeker C."/>
            <person name="Pinto D."/>
            <person name="Vollmers J."/>
            <person name="Rivas-Marin E."/>
            <person name="Kohn T."/>
            <person name="Peeters S.H."/>
            <person name="Heuer A."/>
            <person name="Rast P."/>
            <person name="Oberbeckmann S."/>
            <person name="Bunk B."/>
            <person name="Jeske O."/>
            <person name="Meyerdierks A."/>
            <person name="Storesund J.E."/>
            <person name="Kallscheuer N."/>
            <person name="Luecker S."/>
            <person name="Lage O.M."/>
            <person name="Pohl T."/>
            <person name="Merkel B.J."/>
            <person name="Hornburger P."/>
            <person name="Mueller R.-W."/>
            <person name="Bruemmer F."/>
            <person name="Labrenz M."/>
            <person name="Spormann A.M."/>
            <person name="Op den Camp H."/>
            <person name="Overmann J."/>
            <person name="Amann R."/>
            <person name="Jetten M.S.M."/>
            <person name="Mascher T."/>
            <person name="Medema M.H."/>
            <person name="Devos D.P."/>
            <person name="Kaster A.-K."/>
            <person name="Ovreas L."/>
            <person name="Rohde M."/>
            <person name="Galperin M.Y."/>
            <person name="Jogler C."/>
        </authorList>
    </citation>
    <scope>NUCLEOTIDE SEQUENCE [LARGE SCALE GENOMIC DNA]</scope>
    <source>
        <strain evidence="6 7">Pla163</strain>
    </source>
</reference>
<evidence type="ECO:0000256" key="2">
    <source>
        <dbReference type="ARBA" id="ARBA00022490"/>
    </source>
</evidence>
<accession>A0A518CVZ3</accession>
<keyword evidence="7" id="KW-1185">Reference proteome</keyword>
<dbReference type="GO" id="GO:0005737">
    <property type="term" value="C:cytoplasm"/>
    <property type="evidence" value="ECO:0007669"/>
    <property type="project" value="UniProtKB-SubCell"/>
</dbReference>
<feature type="site" description="Important for substrate specificity" evidence="5">
    <location>
        <position position="155"/>
    </location>
</feature>
<feature type="site" description="Important for substrate specificity" evidence="5">
    <location>
        <position position="73"/>
    </location>
</feature>
<dbReference type="EC" id="3.6.1.-" evidence="5"/>
<dbReference type="OrthoDB" id="9807767at2"/>
<dbReference type="PANTHER" id="PTHR43213:SF10">
    <property type="entry name" value="7-METHYL-GTP PYROPHOSPHATASE"/>
    <property type="match status" value="1"/>
</dbReference>
<comment type="catalytic activity">
    <reaction evidence="5">
        <text>N(7)-methyl-GTP + H2O = N(7)-methyl-GMP + diphosphate + H(+)</text>
        <dbReference type="Rhea" id="RHEA:58744"/>
        <dbReference type="ChEBI" id="CHEBI:15377"/>
        <dbReference type="ChEBI" id="CHEBI:15378"/>
        <dbReference type="ChEBI" id="CHEBI:33019"/>
        <dbReference type="ChEBI" id="CHEBI:58285"/>
        <dbReference type="ChEBI" id="CHEBI:87133"/>
    </reaction>
</comment>
<evidence type="ECO:0000256" key="4">
    <source>
        <dbReference type="ARBA" id="ARBA00023080"/>
    </source>
</evidence>
<name>A0A518CVZ3_9BACT</name>
<dbReference type="Gene3D" id="3.90.950.10">
    <property type="match status" value="1"/>
</dbReference>
<evidence type="ECO:0000313" key="7">
    <source>
        <dbReference type="Proteomes" id="UP000319342"/>
    </source>
</evidence>
<evidence type="ECO:0000256" key="5">
    <source>
        <dbReference type="HAMAP-Rule" id="MF_00528"/>
    </source>
</evidence>
<dbReference type="EMBL" id="CP036290">
    <property type="protein sequence ID" value="QDU83402.1"/>
    <property type="molecule type" value="Genomic_DNA"/>
</dbReference>